<dbReference type="STRING" id="745368.SAMN02745178_00913"/>
<dbReference type="PROSITE" id="PS51737">
    <property type="entry name" value="RECOMBINASE_DNA_BIND"/>
    <property type="match status" value="1"/>
</dbReference>
<dbReference type="Pfam" id="PF07508">
    <property type="entry name" value="Recombinase"/>
    <property type="match status" value="1"/>
</dbReference>
<dbReference type="Gene3D" id="3.90.1750.20">
    <property type="entry name" value="Putative Large Serine Recombinase, Chain B, Domain 2"/>
    <property type="match status" value="1"/>
</dbReference>
<organism evidence="2 3">
    <name type="scientific">Gemmiger formicilis</name>
    <dbReference type="NCBI Taxonomy" id="745368"/>
    <lineage>
        <taxon>Bacteria</taxon>
        <taxon>Bacillati</taxon>
        <taxon>Bacillota</taxon>
        <taxon>Clostridia</taxon>
        <taxon>Eubacteriales</taxon>
        <taxon>Gemmiger</taxon>
    </lineage>
</organism>
<keyword evidence="3" id="KW-1185">Reference proteome</keyword>
<reference evidence="2 3" key="1">
    <citation type="submission" date="2017-02" db="EMBL/GenBank/DDBJ databases">
        <authorList>
            <person name="Peterson S.W."/>
        </authorList>
    </citation>
    <scope>NUCLEOTIDE SEQUENCE [LARGE SCALE GENOMIC DNA]</scope>
    <source>
        <strain evidence="2 3">ATCC 27749</strain>
    </source>
</reference>
<dbReference type="GO" id="GO:0000150">
    <property type="term" value="F:DNA strand exchange activity"/>
    <property type="evidence" value="ECO:0007669"/>
    <property type="project" value="InterPro"/>
</dbReference>
<dbReference type="PANTHER" id="PTHR30461:SF19">
    <property type="entry name" value="SITE-SPECIFIC RECOMBINASE RESOLVASE FAMILY"/>
    <property type="match status" value="1"/>
</dbReference>
<dbReference type="InterPro" id="IPR050639">
    <property type="entry name" value="SSR_resolvase"/>
</dbReference>
<proteinExistence type="predicted"/>
<dbReference type="GeneID" id="93337395"/>
<dbReference type="AlphaFoldDB" id="A0A1T4WQ07"/>
<dbReference type="InterPro" id="IPR011109">
    <property type="entry name" value="DNA_bind_recombinase_dom"/>
</dbReference>
<protein>
    <submittedName>
        <fullName evidence="2">Recombinase</fullName>
    </submittedName>
</protein>
<dbReference type="OrthoDB" id="2188903at2"/>
<feature type="domain" description="Recombinase" evidence="1">
    <location>
        <begin position="7"/>
        <end position="103"/>
    </location>
</feature>
<dbReference type="Proteomes" id="UP000190286">
    <property type="component" value="Unassembled WGS sequence"/>
</dbReference>
<evidence type="ECO:0000313" key="2">
    <source>
        <dbReference type="EMBL" id="SKA79197.1"/>
    </source>
</evidence>
<evidence type="ECO:0000313" key="3">
    <source>
        <dbReference type="Proteomes" id="UP000190286"/>
    </source>
</evidence>
<gene>
    <name evidence="2" type="ORF">SAMN02745178_00913</name>
</gene>
<dbReference type="GO" id="GO:0003677">
    <property type="term" value="F:DNA binding"/>
    <property type="evidence" value="ECO:0007669"/>
    <property type="project" value="InterPro"/>
</dbReference>
<dbReference type="RefSeq" id="WP_078783909.1">
    <property type="nucleotide sequence ID" value="NZ_FUYF01000003.1"/>
</dbReference>
<dbReference type="PANTHER" id="PTHR30461">
    <property type="entry name" value="DNA-INVERTASE FROM LAMBDOID PROPHAGE"/>
    <property type="match status" value="1"/>
</dbReference>
<name>A0A1T4WQ07_9FIRM</name>
<dbReference type="EMBL" id="FUYF01000003">
    <property type="protein sequence ID" value="SKA79197.1"/>
    <property type="molecule type" value="Genomic_DNA"/>
</dbReference>
<dbReference type="InterPro" id="IPR038109">
    <property type="entry name" value="DNA_bind_recomb_sf"/>
</dbReference>
<sequence length="273" mass="32003">MKKRYLPFGYQITDGKTTIVQEEAEAVQYIFEEYTAGKSLRKIAEGMTTRKTPYHEDTQKWNQNMVSRVLANEIYCGNEKYPPIITETQYRVVEKFRQRKAQTYSTVLQPFRQDMQCGCCGERLYWRPKTEQWFCRQCGMWTKPIQEKELSDAITIKLEWTQRHSEVIRSPTTQRNVQSIKAAKLAREIQTDLLETEPNADALIAKILRRAELEYEFCSAGDADPATMQIRKACAEYDLTDGFPYTFYKEVVSKVILYRDTHIEVRLQNGQIV</sequence>
<evidence type="ECO:0000259" key="1">
    <source>
        <dbReference type="PROSITE" id="PS51737"/>
    </source>
</evidence>
<accession>A0A1T4WQ07</accession>